<dbReference type="Pfam" id="PF04205">
    <property type="entry name" value="FMN_bind"/>
    <property type="match status" value="1"/>
</dbReference>
<evidence type="ECO:0000313" key="5">
    <source>
        <dbReference type="Proteomes" id="UP000006053"/>
    </source>
</evidence>
<feature type="transmembrane region" description="Helical" evidence="2">
    <location>
        <begin position="6"/>
        <end position="27"/>
    </location>
</feature>
<feature type="transmembrane region" description="Helical" evidence="2">
    <location>
        <begin position="75"/>
        <end position="97"/>
    </location>
</feature>
<dbReference type="OrthoDB" id="9806398at2"/>
<dbReference type="STRING" id="756499.Desde_0028"/>
<feature type="region of interest" description="Disordered" evidence="1">
    <location>
        <begin position="149"/>
        <end position="169"/>
    </location>
</feature>
<keyword evidence="2" id="KW-1133">Transmembrane helix</keyword>
<evidence type="ECO:0000256" key="1">
    <source>
        <dbReference type="SAM" id="MobiDB-lite"/>
    </source>
</evidence>
<dbReference type="GO" id="GO:0010181">
    <property type="term" value="F:FMN binding"/>
    <property type="evidence" value="ECO:0007669"/>
    <property type="project" value="InterPro"/>
</dbReference>
<dbReference type="Proteomes" id="UP000006053">
    <property type="component" value="Chromosome"/>
</dbReference>
<name>I4A3J1_DESDJ</name>
<dbReference type="KEGG" id="ddh:Desde_0028"/>
<feature type="transmembrane region" description="Helical" evidence="2">
    <location>
        <begin position="48"/>
        <end position="69"/>
    </location>
</feature>
<reference evidence="5" key="1">
    <citation type="submission" date="2012-06" db="EMBL/GenBank/DDBJ databases">
        <title>Complete sequence of Desulfitobacterium dehalogenans ATCC 51507.</title>
        <authorList>
            <person name="Lucas S."/>
            <person name="Han J."/>
            <person name="Lapidus A."/>
            <person name="Cheng J.-F."/>
            <person name="Goodwin L."/>
            <person name="Pitluck S."/>
            <person name="Peters L."/>
            <person name="Ovchinnikova G."/>
            <person name="Teshima H."/>
            <person name="Detter J.C."/>
            <person name="Han C."/>
            <person name="Tapia R."/>
            <person name="Land M."/>
            <person name="Hauser L."/>
            <person name="Kyrpides N."/>
            <person name="Ivanova N."/>
            <person name="Pagani I."/>
            <person name="Kruse T."/>
            <person name="de Vos W.M."/>
            <person name="Smidt H."/>
            <person name="Woyke T."/>
        </authorList>
    </citation>
    <scope>NUCLEOTIDE SEQUENCE [LARGE SCALE GENOMIC DNA]</scope>
    <source>
        <strain evidence="5">ATCC 51507 / DSM 9161 / JW/IU-DC1</strain>
    </source>
</reference>
<dbReference type="AlphaFoldDB" id="I4A3J1"/>
<dbReference type="InterPro" id="IPR007329">
    <property type="entry name" value="FMN-bd"/>
</dbReference>
<dbReference type="HOGENOM" id="CLU_1007328_0_0_9"/>
<gene>
    <name evidence="4" type="ordered locus">Desde_0028</name>
</gene>
<dbReference type="eggNOG" id="COG3976">
    <property type="taxonomic scope" value="Bacteria"/>
</dbReference>
<evidence type="ECO:0000313" key="4">
    <source>
        <dbReference type="EMBL" id="AFL98525.1"/>
    </source>
</evidence>
<keyword evidence="5" id="KW-1185">Reference proteome</keyword>
<evidence type="ECO:0000256" key="2">
    <source>
        <dbReference type="SAM" id="Phobius"/>
    </source>
</evidence>
<feature type="domain" description="FMN-binding" evidence="3">
    <location>
        <begin position="194"/>
        <end position="269"/>
    </location>
</feature>
<sequence length="276" mass="31035">MIGFILDYVFGWLAVLIGIFLISKYLFRKLIPKVQGEKRSRLVEINRYLKTPHIVLGFVLIVISLIHGAHSSDPVLSVNIGTLNWLVTIALGISWVCKNLKTKWLPIHQALTILFVVTLVWHIVDVGGINIFRILSEMNSDVTYEAMVEEQQKEDNTSNNTSSNPAPNQADLPYYFSFKGLELANGTYITESTGYSPGLKLEVTIEDNFVKKIKILQHFEVDSKYYKEAMLVIPAAILKQQTLEVDAITGSSMTSIGIIKGVRKAVLDSIEKYNEE</sequence>
<protein>
    <recommendedName>
        <fullName evidence="3">FMN-binding domain-containing protein</fullName>
    </recommendedName>
</protein>
<proteinExistence type="predicted"/>
<dbReference type="RefSeq" id="WP_014792026.1">
    <property type="nucleotide sequence ID" value="NC_018017.1"/>
</dbReference>
<dbReference type="EMBL" id="CP003348">
    <property type="protein sequence ID" value="AFL98525.1"/>
    <property type="molecule type" value="Genomic_DNA"/>
</dbReference>
<dbReference type="SMART" id="SM00900">
    <property type="entry name" value="FMN_bind"/>
    <property type="match status" value="1"/>
</dbReference>
<organism evidence="4 5">
    <name type="scientific">Desulfitobacterium dehalogenans (strain ATCC 51507 / DSM 9161 / JW/IU-DC1)</name>
    <dbReference type="NCBI Taxonomy" id="756499"/>
    <lineage>
        <taxon>Bacteria</taxon>
        <taxon>Bacillati</taxon>
        <taxon>Bacillota</taxon>
        <taxon>Clostridia</taxon>
        <taxon>Eubacteriales</taxon>
        <taxon>Desulfitobacteriaceae</taxon>
        <taxon>Desulfitobacterium</taxon>
    </lineage>
</organism>
<keyword evidence="2" id="KW-0812">Transmembrane</keyword>
<dbReference type="Gene3D" id="3.90.1010.20">
    <property type="match status" value="1"/>
</dbReference>
<evidence type="ECO:0000259" key="3">
    <source>
        <dbReference type="SMART" id="SM00900"/>
    </source>
</evidence>
<keyword evidence="2" id="KW-0472">Membrane</keyword>
<accession>I4A3J1</accession>
<feature type="transmembrane region" description="Helical" evidence="2">
    <location>
        <begin position="104"/>
        <end position="124"/>
    </location>
</feature>
<reference evidence="4 5" key="2">
    <citation type="journal article" date="2015" name="J. Bacteriol.">
        <title>Genomic, proteomic, and biochemical analysis of the organohalide respiratory pathway in Desulfitobacterium dehalogenans.</title>
        <authorList>
            <person name="Kruse T."/>
            <person name="van de Pas B.A."/>
            <person name="Atteia A."/>
            <person name="Krab K."/>
            <person name="Hagen W.R."/>
            <person name="Goodwin L."/>
            <person name="Chain P."/>
            <person name="Boeren S."/>
            <person name="Maphosa F."/>
            <person name="Schraa G."/>
            <person name="de Vos W.M."/>
            <person name="van der Oost J."/>
            <person name="Smidt H."/>
            <person name="Stams A.J."/>
        </authorList>
    </citation>
    <scope>NUCLEOTIDE SEQUENCE [LARGE SCALE GENOMIC DNA]</scope>
    <source>
        <strain evidence="5">ATCC 51507 / DSM 9161 / JW/IU-DC1</strain>
    </source>
</reference>
<dbReference type="GO" id="GO:0016020">
    <property type="term" value="C:membrane"/>
    <property type="evidence" value="ECO:0007669"/>
    <property type="project" value="InterPro"/>
</dbReference>